<organism evidence="2 3">
    <name type="scientific">Corynebacterium gerontici</name>
    <dbReference type="NCBI Taxonomy" id="2079234"/>
    <lineage>
        <taxon>Bacteria</taxon>
        <taxon>Bacillati</taxon>
        <taxon>Actinomycetota</taxon>
        <taxon>Actinomycetes</taxon>
        <taxon>Mycobacteriales</taxon>
        <taxon>Corynebacteriaceae</taxon>
        <taxon>Corynebacterium</taxon>
    </lineage>
</organism>
<protein>
    <submittedName>
        <fullName evidence="2">Maltokinase</fullName>
        <ecNumber evidence="2">2.7.1.175</ecNumber>
    </submittedName>
</protein>
<proteinExistence type="predicted"/>
<dbReference type="RefSeq" id="WP_164470288.1">
    <property type="nucleotide sequence ID" value="NZ_CP033897.1"/>
</dbReference>
<evidence type="ECO:0000259" key="1">
    <source>
        <dbReference type="Pfam" id="PF01636"/>
    </source>
</evidence>
<keyword evidence="2" id="KW-0418">Kinase</keyword>
<dbReference type="EC" id="2.7.1.175" evidence="2"/>
<dbReference type="EMBL" id="CP033897">
    <property type="protein sequence ID" value="AZA11897.1"/>
    <property type="molecule type" value="Genomic_DNA"/>
</dbReference>
<dbReference type="AlphaFoldDB" id="A0A3G6J1M4"/>
<accession>A0A3G6J1M4</accession>
<reference evidence="2 3" key="1">
    <citation type="submission" date="2018-11" db="EMBL/GenBank/DDBJ databases">
        <authorList>
            <person name="Kleinhagauer T."/>
            <person name="Glaeser S.P."/>
            <person name="Spergser J."/>
            <person name="Ruckert C."/>
            <person name="Kaempfer P."/>
            <person name="Busse H.-J."/>
        </authorList>
    </citation>
    <scope>NUCLEOTIDE SEQUENCE [LARGE SCALE GENOMIC DNA]</scope>
    <source>
        <strain evidence="2 3">W8</strain>
    </source>
</reference>
<dbReference type="SUPFAM" id="SSF56112">
    <property type="entry name" value="Protein kinase-like (PK-like)"/>
    <property type="match status" value="1"/>
</dbReference>
<feature type="domain" description="Aminoglycoside phosphotransferase" evidence="1">
    <location>
        <begin position="76"/>
        <end position="302"/>
    </location>
</feature>
<dbReference type="InterPro" id="IPR011009">
    <property type="entry name" value="Kinase-like_dom_sf"/>
</dbReference>
<name>A0A3G6J1M4_9CORY</name>
<dbReference type="Gene3D" id="3.90.1200.10">
    <property type="match status" value="1"/>
</dbReference>
<gene>
    <name evidence="2" type="primary">mak1</name>
    <name evidence="2" type="ORF">CGERO_08000</name>
</gene>
<evidence type="ECO:0000313" key="2">
    <source>
        <dbReference type="EMBL" id="AZA11897.1"/>
    </source>
</evidence>
<keyword evidence="2" id="KW-0808">Transferase</keyword>
<keyword evidence="3" id="KW-1185">Reference proteome</keyword>
<evidence type="ECO:0000313" key="3">
    <source>
        <dbReference type="Proteomes" id="UP000271587"/>
    </source>
</evidence>
<sequence length="341" mass="38144">MTPPQLSASIADAQWELSTSDAHNATFQQTLKTAGRDVLKEPEYAAALLALWAEDHRVELHGVNEKIVNASVQLEPLRGEQTNASLRTTEPNATVWKFYRTIAPGTHPDVEVPRVVHSHVAEYRGHASMLIDGHEYTLAAASQLIPNAIDAWKIATSEDHRLVEEQAGAMGSALADVHQDLASGLSTGTMAAEEFAAHLRSRAHGFIQQAEELQPFAERIDHIYDQLSGEIGTQRIHGDLHLGQVLWSDQWYFVDFEGEPDVDIQSRTKLMPAAYDVAGLIRSYHYAGLDYPEQLVRAYGRIDDVVLRACLIDRFCYEVAYEKRHRPDWVKVPLRGADDLF</sequence>
<dbReference type="InterPro" id="IPR002575">
    <property type="entry name" value="Aminoglycoside_PTrfase"/>
</dbReference>
<dbReference type="GO" id="GO:0016301">
    <property type="term" value="F:kinase activity"/>
    <property type="evidence" value="ECO:0007669"/>
    <property type="project" value="UniProtKB-KW"/>
</dbReference>
<dbReference type="Pfam" id="PF01636">
    <property type="entry name" value="APH"/>
    <property type="match status" value="1"/>
</dbReference>
<dbReference type="KEGG" id="cgk:CGERO_08000"/>
<dbReference type="Proteomes" id="UP000271587">
    <property type="component" value="Chromosome"/>
</dbReference>